<feature type="non-terminal residue" evidence="7">
    <location>
        <position position="1"/>
    </location>
</feature>
<feature type="domain" description="PHD-type" evidence="6">
    <location>
        <begin position="13"/>
        <end position="70"/>
    </location>
</feature>
<feature type="compositionally biased region" description="Low complexity" evidence="5">
    <location>
        <begin position="320"/>
        <end position="344"/>
    </location>
</feature>
<accession>Q17002</accession>
<feature type="compositionally biased region" description="Polar residues" evidence="5">
    <location>
        <begin position="357"/>
        <end position="382"/>
    </location>
</feature>
<protein>
    <submittedName>
        <fullName evidence="7">Putative nucleic acid binding protein</fullName>
    </submittedName>
</protein>
<dbReference type="SMART" id="SM00249">
    <property type="entry name" value="PHD"/>
    <property type="match status" value="1"/>
</dbReference>
<sequence>QCCAVITRDFAMAAICFSCAEPLEATGCIISCAYCDATFHRGCCKLPPELIDAVLSNVDLHWSCIGCTNMLKNPRCRSVKEIGAQVGFQAALNSAVAAIGKLVEPIVAEVRSGFTLLQTASTPHNRNSDPRPATGRKRRRIIEDSASPGVNKIVNSRGNTLCAASSPNAYTNTTIAVQPAPTQPHELVGTDPLSSPLQAAPREPFTDRIWIRLSAYQRPSLWNKWSLSVKRRLATDDVIAYCLLRRGVSVDSMNWLSFKVRVPAILRDAALTPSTWPVGIGVREFFQSRQHDHQTSSPIATRNRFTTRTPATSTEHRYTTRTPTTTHRLAARTSTPPDPETTSSQQCHPPVNDTLEAPNSTLVSGPPQNHRASSPHLHQSTIDRFFLN</sequence>
<evidence type="ECO:0000256" key="5">
    <source>
        <dbReference type="SAM" id="MobiDB-lite"/>
    </source>
</evidence>
<dbReference type="VEuPathDB" id="VectorBase:AGAMI1_010432"/>
<reference evidence="7" key="1">
    <citation type="journal article" date="1994" name="Insect Mol. Biol.">
        <title>Q: a new retrotransposon from the mosquito Anopheles gambiae.</title>
        <authorList>
            <person name="Besansky N.J."/>
            <person name="Bedell J.A."/>
            <person name="Mukabayire O."/>
        </authorList>
    </citation>
    <scope>NUCLEOTIDE SEQUENCE</scope>
    <source>
        <strain evidence="7">G3</strain>
    </source>
</reference>
<evidence type="ECO:0000313" key="7">
    <source>
        <dbReference type="EMBL" id="AAA53488.1"/>
    </source>
</evidence>
<evidence type="ECO:0000256" key="1">
    <source>
        <dbReference type="ARBA" id="ARBA00022723"/>
    </source>
</evidence>
<evidence type="ECO:0000259" key="6">
    <source>
        <dbReference type="PROSITE" id="PS50016"/>
    </source>
</evidence>
<dbReference type="InterPro" id="IPR001965">
    <property type="entry name" value="Znf_PHD"/>
</dbReference>
<organism evidence="7">
    <name type="scientific">Anopheles gambiae</name>
    <name type="common">African malaria mosquito</name>
    <dbReference type="NCBI Taxonomy" id="7165"/>
    <lineage>
        <taxon>Eukaryota</taxon>
        <taxon>Metazoa</taxon>
        <taxon>Ecdysozoa</taxon>
        <taxon>Arthropoda</taxon>
        <taxon>Hexapoda</taxon>
        <taxon>Insecta</taxon>
        <taxon>Pterygota</taxon>
        <taxon>Neoptera</taxon>
        <taxon>Endopterygota</taxon>
        <taxon>Diptera</taxon>
        <taxon>Nematocera</taxon>
        <taxon>Culicoidea</taxon>
        <taxon>Culicidae</taxon>
        <taxon>Anophelinae</taxon>
        <taxon>Anopheles</taxon>
    </lineage>
</organism>
<keyword evidence="1" id="KW-0479">Metal-binding</keyword>
<dbReference type="PROSITE" id="PS01359">
    <property type="entry name" value="ZF_PHD_1"/>
    <property type="match status" value="1"/>
</dbReference>
<feature type="region of interest" description="Disordered" evidence="5">
    <location>
        <begin position="118"/>
        <end position="140"/>
    </location>
</feature>
<dbReference type="CDD" id="cd15489">
    <property type="entry name" value="PHD_SF"/>
    <property type="match status" value="1"/>
</dbReference>
<evidence type="ECO:0000256" key="4">
    <source>
        <dbReference type="PROSITE-ProRule" id="PRU00146"/>
    </source>
</evidence>
<evidence type="ECO:0000256" key="2">
    <source>
        <dbReference type="ARBA" id="ARBA00022771"/>
    </source>
</evidence>
<proteinExistence type="predicted"/>
<dbReference type="EMBL" id="U03849">
    <property type="protein sequence ID" value="AAA53488.1"/>
    <property type="molecule type" value="Genomic_DNA"/>
</dbReference>
<dbReference type="PIR" id="T43019">
    <property type="entry name" value="T43019"/>
</dbReference>
<dbReference type="SUPFAM" id="SSF57903">
    <property type="entry name" value="FYVE/PHD zinc finger"/>
    <property type="match status" value="1"/>
</dbReference>
<keyword evidence="3" id="KW-0862">Zinc</keyword>
<dbReference type="GO" id="GO:0008270">
    <property type="term" value="F:zinc ion binding"/>
    <property type="evidence" value="ECO:0007669"/>
    <property type="project" value="UniProtKB-KW"/>
</dbReference>
<keyword evidence="2 4" id="KW-0863">Zinc-finger</keyword>
<dbReference type="InterPro" id="IPR019786">
    <property type="entry name" value="Zinc_finger_PHD-type_CS"/>
</dbReference>
<dbReference type="AlphaFoldDB" id="Q17002"/>
<dbReference type="PROSITE" id="PS50016">
    <property type="entry name" value="ZF_PHD_2"/>
    <property type="match status" value="1"/>
</dbReference>
<dbReference type="InterPro" id="IPR019787">
    <property type="entry name" value="Znf_PHD-finger"/>
</dbReference>
<feature type="region of interest" description="Disordered" evidence="5">
    <location>
        <begin position="309"/>
        <end position="388"/>
    </location>
</feature>
<name>Q17002_ANOGA</name>
<evidence type="ECO:0000256" key="3">
    <source>
        <dbReference type="ARBA" id="ARBA00022833"/>
    </source>
</evidence>
<dbReference type="InterPro" id="IPR011011">
    <property type="entry name" value="Znf_FYVE_PHD"/>
</dbReference>